<sequence length="1024" mass="116617">MDRTVFRLRQIPASADRFDVARLLHEALAIRESAIQICSLAESVDIWVSNQTATLMFEDAAEIEEALQGGQRPNVIKSGENEWRIQLNNLDPHIILDSHFRGLTPLYEPTNHVADCIAISGLASHPFGSWQPKGQSKTYMWLRDALPKALPNIRPILYGYDTTLVGSDSFQSIFDLALSFLEQLKVKGWSSPSSKPIIFVAHSLGGIILKQAFVSLAGHDALEHPLRLAIKGAIFFGVPNFGMKQSSLLTVVSGQANEGLVADLAVNSTYLTHLDTSFSGLSQLQNMSLYWAYETKKSATVKRDEAGKWKRDGPKEILVTPNSATRGMYTSGDANGWIFPIDKDHSSMVKFAEDDNMSSIVTHKILFICQQTPSEGFENCPRVYTLPRLNTNRTEQEGSCSLEEQEKKIAAEQDLRLLEIDERYEKTFEWVYDRDDIGFKNWLQHGSGLFWINGKPGSGKSTFMKFISQNRRTEELLSRWDDSEAHICASFFFHHRGYHLQKSFEGLLRSILFQLISFNPRLCSEISPFVDKKNVSETFWTRIKLQTAFNNILKTTSQLYLTLFLDALDEYDGPIEFICDFLQGISRLSQSPTKNVRVCFSSRPWEIFKSSFRHYPNISLQDFTKEDLRNFCLGSIEMKNINEMSYMGLVSDIVIRSRGVFLWVKLVVKDLHQHIQKQGSSMEGLQSYLDSLPSELDHYYTEIIHRIPLSHRWKTYAMLEIVVRSGFTLEPQDFYGATECSELLIYDHVRDKIQEINSCNIDWVEFVQDYATKYCGGLVEIRSGGRRSPFYIQTLHQTVEDFVKSPSFKQLVLQTRAKVTIDNGHTFLARYNLAQSCLSDVAIFKEFVYRYNPFEAFSSEQTTGQSMRQFLESKELWTMVAIFDHTPSVQTFSPVSAAVQLGLHLTLSETAKIYPSYFRNCKEPLFTRLLNSSVPGFLTEIIGTVQPVMQNGYTIHHEPDAFAIVVRDLSRDNLVFDNRLLHHSEESDLLSIAILFLQSGASPIIEIKHGGHKTGIRKQLSLHT</sequence>
<evidence type="ECO:0000313" key="4">
    <source>
        <dbReference type="Proteomes" id="UP000766486"/>
    </source>
</evidence>
<dbReference type="PANTHER" id="PTHR10039">
    <property type="entry name" value="AMELOGENIN"/>
    <property type="match status" value="1"/>
</dbReference>
<dbReference type="Gene3D" id="3.40.50.300">
    <property type="entry name" value="P-loop containing nucleotide triphosphate hydrolases"/>
    <property type="match status" value="1"/>
</dbReference>
<dbReference type="EMBL" id="CABFNS010000873">
    <property type="protein sequence ID" value="VUC33940.1"/>
    <property type="molecule type" value="Genomic_DNA"/>
</dbReference>
<evidence type="ECO:0000256" key="1">
    <source>
        <dbReference type="ARBA" id="ARBA00022737"/>
    </source>
</evidence>
<accession>A0ABY6UTI9</accession>
<dbReference type="Gene3D" id="3.40.50.1820">
    <property type="entry name" value="alpha/beta hydrolase"/>
    <property type="match status" value="1"/>
</dbReference>
<dbReference type="SUPFAM" id="SSF53474">
    <property type="entry name" value="alpha/beta-Hydrolases"/>
    <property type="match status" value="1"/>
</dbReference>
<proteinExistence type="predicted"/>
<reference evidence="3 4" key="1">
    <citation type="submission" date="2019-06" db="EMBL/GenBank/DDBJ databases">
        <authorList>
            <person name="Broberg M."/>
        </authorList>
    </citation>
    <scope>NUCLEOTIDE SEQUENCE [LARGE SCALE GENOMIC DNA]</scope>
</reference>
<dbReference type="InterPro" id="IPR056884">
    <property type="entry name" value="NPHP3-like_N"/>
</dbReference>
<dbReference type="InterPro" id="IPR027417">
    <property type="entry name" value="P-loop_NTPase"/>
</dbReference>
<organism evidence="3 4">
    <name type="scientific">Bionectria ochroleuca</name>
    <name type="common">Gliocladium roseum</name>
    <dbReference type="NCBI Taxonomy" id="29856"/>
    <lineage>
        <taxon>Eukaryota</taxon>
        <taxon>Fungi</taxon>
        <taxon>Dikarya</taxon>
        <taxon>Ascomycota</taxon>
        <taxon>Pezizomycotina</taxon>
        <taxon>Sordariomycetes</taxon>
        <taxon>Hypocreomycetidae</taxon>
        <taxon>Hypocreales</taxon>
        <taxon>Bionectriaceae</taxon>
        <taxon>Clonostachys</taxon>
    </lineage>
</organism>
<keyword evidence="4" id="KW-1185">Reference proteome</keyword>
<dbReference type="Pfam" id="PF24883">
    <property type="entry name" value="NPHP3_N"/>
    <property type="match status" value="1"/>
</dbReference>
<dbReference type="Proteomes" id="UP000766486">
    <property type="component" value="Unassembled WGS sequence"/>
</dbReference>
<evidence type="ECO:0000313" key="3">
    <source>
        <dbReference type="EMBL" id="VUC33940.1"/>
    </source>
</evidence>
<comment type="caution">
    <text evidence="3">The sequence shown here is derived from an EMBL/GenBank/DDBJ whole genome shotgun (WGS) entry which is preliminary data.</text>
</comment>
<name>A0ABY6UTI9_BIOOC</name>
<dbReference type="InterPro" id="IPR029058">
    <property type="entry name" value="AB_hydrolase_fold"/>
</dbReference>
<evidence type="ECO:0000259" key="2">
    <source>
        <dbReference type="Pfam" id="PF24883"/>
    </source>
</evidence>
<protein>
    <recommendedName>
        <fullName evidence="2">Nephrocystin 3-like N-terminal domain-containing protein</fullName>
    </recommendedName>
</protein>
<keyword evidence="1" id="KW-0677">Repeat</keyword>
<dbReference type="PANTHER" id="PTHR10039:SF5">
    <property type="entry name" value="NACHT DOMAIN-CONTAINING PROTEIN"/>
    <property type="match status" value="1"/>
</dbReference>
<gene>
    <name evidence="3" type="ORF">CLO192961_LOCUS367132</name>
</gene>
<dbReference type="SUPFAM" id="SSF52540">
    <property type="entry name" value="P-loop containing nucleoside triphosphate hydrolases"/>
    <property type="match status" value="1"/>
</dbReference>
<feature type="domain" description="Nephrocystin 3-like N-terminal" evidence="2">
    <location>
        <begin position="427"/>
        <end position="603"/>
    </location>
</feature>